<evidence type="ECO:0000256" key="1">
    <source>
        <dbReference type="ARBA" id="ARBA00023125"/>
    </source>
</evidence>
<proteinExistence type="predicted"/>
<feature type="region of interest" description="Disordered" evidence="2">
    <location>
        <begin position="131"/>
        <end position="155"/>
    </location>
</feature>
<feature type="region of interest" description="Disordered" evidence="2">
    <location>
        <begin position="1"/>
        <end position="20"/>
    </location>
</feature>
<name>A0A4R4P454_9ACTN</name>
<dbReference type="Gene3D" id="1.10.150.130">
    <property type="match status" value="1"/>
</dbReference>
<protein>
    <submittedName>
        <fullName evidence="3">Uncharacterized protein</fullName>
    </submittedName>
</protein>
<evidence type="ECO:0000313" key="4">
    <source>
        <dbReference type="Proteomes" id="UP000295431"/>
    </source>
</evidence>
<evidence type="ECO:0000256" key="2">
    <source>
        <dbReference type="SAM" id="MobiDB-lite"/>
    </source>
</evidence>
<keyword evidence="1" id="KW-0238">DNA-binding</keyword>
<sequence length="155" mass="17188">MSQEVLGKASHVGEQGAGGWPRSSVCGWMAMPVSRTRWAACEMLPSAWTWWPIGGWDRCSRREKIWLPAKRESLSSSTFADYAEIVQLYLVPGLGDLKLVDLRDKQVIDLYEAILQINRVSVPAPCRSVSAQASPATSARRSPRKATRLGRCTGR</sequence>
<dbReference type="EMBL" id="SMJW01000050">
    <property type="protein sequence ID" value="TDC16444.1"/>
    <property type="molecule type" value="Genomic_DNA"/>
</dbReference>
<evidence type="ECO:0000313" key="3">
    <source>
        <dbReference type="EMBL" id="TDC16444.1"/>
    </source>
</evidence>
<reference evidence="3 4" key="1">
    <citation type="submission" date="2019-03" db="EMBL/GenBank/DDBJ databases">
        <title>Draft genome sequences of novel Actinobacteria.</title>
        <authorList>
            <person name="Sahin N."/>
            <person name="Ay H."/>
            <person name="Saygin H."/>
        </authorList>
    </citation>
    <scope>NUCLEOTIDE SEQUENCE [LARGE SCALE GENOMIC DNA]</scope>
    <source>
        <strain evidence="3 4">DSM 45347</strain>
    </source>
</reference>
<comment type="caution">
    <text evidence="3">The sequence shown here is derived from an EMBL/GenBank/DDBJ whole genome shotgun (WGS) entry which is preliminary data.</text>
</comment>
<feature type="compositionally biased region" description="Basic residues" evidence="2">
    <location>
        <begin position="141"/>
        <end position="155"/>
    </location>
</feature>
<dbReference type="AlphaFoldDB" id="A0A4R4P454"/>
<dbReference type="GO" id="GO:0003677">
    <property type="term" value="F:DNA binding"/>
    <property type="evidence" value="ECO:0007669"/>
    <property type="project" value="UniProtKB-KW"/>
</dbReference>
<accession>A0A4R4P454</accession>
<gene>
    <name evidence="3" type="ORF">E1284_12665</name>
</gene>
<dbReference type="OrthoDB" id="5391994at2"/>
<organism evidence="3 4">
    <name type="scientific">Actinomadura bangladeshensis</name>
    <dbReference type="NCBI Taxonomy" id="453573"/>
    <lineage>
        <taxon>Bacteria</taxon>
        <taxon>Bacillati</taxon>
        <taxon>Actinomycetota</taxon>
        <taxon>Actinomycetes</taxon>
        <taxon>Streptosporangiales</taxon>
        <taxon>Thermomonosporaceae</taxon>
        <taxon>Actinomadura</taxon>
    </lineage>
</organism>
<dbReference type="Proteomes" id="UP000295431">
    <property type="component" value="Unassembled WGS sequence"/>
</dbReference>
<dbReference type="RefSeq" id="WP_131939242.1">
    <property type="nucleotide sequence ID" value="NZ_SMJW01000050.1"/>
</dbReference>
<dbReference type="GO" id="GO:0015074">
    <property type="term" value="P:DNA integration"/>
    <property type="evidence" value="ECO:0007669"/>
    <property type="project" value="InterPro"/>
</dbReference>
<feature type="compositionally biased region" description="Polar residues" evidence="2">
    <location>
        <begin position="131"/>
        <end position="140"/>
    </location>
</feature>
<keyword evidence="4" id="KW-1185">Reference proteome</keyword>
<dbReference type="InterPro" id="IPR010998">
    <property type="entry name" value="Integrase_recombinase_N"/>
</dbReference>